<sequence length="191" mass="20328">MKNAWIPTLIGCAAFWAGSTSQANAGLQIDGGINWLNPTEGEENAMLGANVEVGGYVPGITIDSFIGLNVLIAGDSDSNLDLSQDVDHLSALAMYRAHFPVGLSGTFKIYGEGGVGLSRTGINLTNDRKDLVDIDNYGLGYTFGFGGELAVTENIAFDLGYNFLGVTEVTGLDNTYGGNFHSMRLNLVFRF</sequence>
<dbReference type="RefSeq" id="WP_164364007.1">
    <property type="nucleotide sequence ID" value="NZ_CP066776.1"/>
</dbReference>
<dbReference type="InterPro" id="IPR027385">
    <property type="entry name" value="Beta-barrel_OMP"/>
</dbReference>
<evidence type="ECO:0000313" key="3">
    <source>
        <dbReference type="EMBL" id="QQL45249.1"/>
    </source>
</evidence>
<dbReference type="Gene3D" id="2.40.160.20">
    <property type="match status" value="1"/>
</dbReference>
<dbReference type="Pfam" id="PF13505">
    <property type="entry name" value="OMP_b-brl"/>
    <property type="match status" value="1"/>
</dbReference>
<dbReference type="AlphaFoldDB" id="A0A6B3L4G0"/>
<dbReference type="KEGG" id="soa:G3M56_001280"/>
<name>A0A6B3L4G0_9BACT</name>
<evidence type="ECO:0000313" key="4">
    <source>
        <dbReference type="Proteomes" id="UP000475117"/>
    </source>
</evidence>
<gene>
    <name evidence="3" type="ORF">G3M56_001280</name>
</gene>
<dbReference type="InterPro" id="IPR011250">
    <property type="entry name" value="OMP/PagP_B-barrel"/>
</dbReference>
<accession>A0A6B3L4G0</accession>
<reference evidence="3 4" key="1">
    <citation type="submission" date="2020-12" db="EMBL/GenBank/DDBJ databases">
        <title>Sulforoseuscoccus oceanibium gen. nov., sp. nov., a representative of the phylum Verrucomicrobia with special cytoplasmic membrane, and proposal of Sulforoseuscoccusaceae fam. nov.</title>
        <authorList>
            <person name="Xi F."/>
        </authorList>
    </citation>
    <scope>NUCLEOTIDE SEQUENCE [LARGE SCALE GENOMIC DNA]</scope>
    <source>
        <strain evidence="3 4">T37</strain>
    </source>
</reference>
<protein>
    <submittedName>
        <fullName evidence="3">Outer membrane beta-barrel protein</fullName>
    </submittedName>
</protein>
<evidence type="ECO:0000256" key="1">
    <source>
        <dbReference type="ARBA" id="ARBA00022729"/>
    </source>
</evidence>
<organism evidence="3 4">
    <name type="scientific">Sulfuriroseicoccus oceanibius</name>
    <dbReference type="NCBI Taxonomy" id="2707525"/>
    <lineage>
        <taxon>Bacteria</taxon>
        <taxon>Pseudomonadati</taxon>
        <taxon>Verrucomicrobiota</taxon>
        <taxon>Verrucomicrobiia</taxon>
        <taxon>Verrucomicrobiales</taxon>
        <taxon>Verrucomicrobiaceae</taxon>
        <taxon>Sulfuriroseicoccus</taxon>
    </lineage>
</organism>
<dbReference type="Proteomes" id="UP000475117">
    <property type="component" value="Chromosome"/>
</dbReference>
<dbReference type="SUPFAM" id="SSF56925">
    <property type="entry name" value="OMPA-like"/>
    <property type="match status" value="1"/>
</dbReference>
<evidence type="ECO:0000259" key="2">
    <source>
        <dbReference type="Pfam" id="PF13505"/>
    </source>
</evidence>
<feature type="domain" description="Outer membrane protein beta-barrel" evidence="2">
    <location>
        <begin position="13"/>
        <end position="191"/>
    </location>
</feature>
<keyword evidence="4" id="KW-1185">Reference proteome</keyword>
<proteinExistence type="predicted"/>
<dbReference type="EMBL" id="CP066776">
    <property type="protein sequence ID" value="QQL45249.1"/>
    <property type="molecule type" value="Genomic_DNA"/>
</dbReference>
<keyword evidence="1" id="KW-0732">Signal</keyword>